<comment type="caution">
    <text evidence="1">The sequence shown here is derived from an EMBL/GenBank/DDBJ whole genome shotgun (WGS) entry which is preliminary data.</text>
</comment>
<keyword evidence="2" id="KW-1185">Reference proteome</keyword>
<sequence>MQRKKKNDVLAAVRARRGLSTADLGLAGPSRPVFVNDHLTPSNKVLYRSARQLDQVASGCERGGGVLVAVRRELCATLQGAWAAPAPAD</sequence>
<organism evidence="1 2">
    <name type="scientific">Plutella xylostella</name>
    <name type="common">Diamondback moth</name>
    <name type="synonym">Plutella maculipennis</name>
    <dbReference type="NCBI Taxonomy" id="51655"/>
    <lineage>
        <taxon>Eukaryota</taxon>
        <taxon>Metazoa</taxon>
        <taxon>Ecdysozoa</taxon>
        <taxon>Arthropoda</taxon>
        <taxon>Hexapoda</taxon>
        <taxon>Insecta</taxon>
        <taxon>Pterygota</taxon>
        <taxon>Neoptera</taxon>
        <taxon>Endopterygota</taxon>
        <taxon>Lepidoptera</taxon>
        <taxon>Glossata</taxon>
        <taxon>Ditrysia</taxon>
        <taxon>Yponomeutoidea</taxon>
        <taxon>Plutellidae</taxon>
        <taxon>Plutella</taxon>
    </lineage>
</organism>
<evidence type="ECO:0000313" key="2">
    <source>
        <dbReference type="Proteomes" id="UP000653454"/>
    </source>
</evidence>
<name>A0A8S4G9U9_PLUXY</name>
<accession>A0A8S4G9U9</accession>
<dbReference type="AlphaFoldDB" id="A0A8S4G9U9"/>
<dbReference type="EMBL" id="CAJHNJ030000442">
    <property type="protein sequence ID" value="CAG9137883.1"/>
    <property type="molecule type" value="Genomic_DNA"/>
</dbReference>
<evidence type="ECO:0000313" key="1">
    <source>
        <dbReference type="EMBL" id="CAG9137883.1"/>
    </source>
</evidence>
<dbReference type="Proteomes" id="UP000653454">
    <property type="component" value="Unassembled WGS sequence"/>
</dbReference>
<protein>
    <submittedName>
        <fullName evidence="1">(diamondback moth) hypothetical protein</fullName>
    </submittedName>
</protein>
<gene>
    <name evidence="1" type="ORF">PLXY2_LOCUS16140</name>
</gene>
<proteinExistence type="predicted"/>
<reference evidence="1" key="1">
    <citation type="submission" date="2020-11" db="EMBL/GenBank/DDBJ databases">
        <authorList>
            <person name="Whiteford S."/>
        </authorList>
    </citation>
    <scope>NUCLEOTIDE SEQUENCE</scope>
</reference>